<dbReference type="EMBL" id="JBHMDG010000034">
    <property type="protein sequence ID" value="MFB9315350.1"/>
    <property type="molecule type" value="Genomic_DNA"/>
</dbReference>
<dbReference type="RefSeq" id="WP_140009315.1">
    <property type="nucleotide sequence ID" value="NZ_JBHMDG010000034.1"/>
</dbReference>
<dbReference type="Gene3D" id="3.40.50.1110">
    <property type="entry name" value="SGNH hydrolase"/>
    <property type="match status" value="1"/>
</dbReference>
<dbReference type="Proteomes" id="UP001589750">
    <property type="component" value="Unassembled WGS sequence"/>
</dbReference>
<keyword evidence="1" id="KW-0732">Signal</keyword>
<organism evidence="2 3">
    <name type="scientific">Nocardioides plantarum</name>
    <dbReference type="NCBI Taxonomy" id="29299"/>
    <lineage>
        <taxon>Bacteria</taxon>
        <taxon>Bacillati</taxon>
        <taxon>Actinomycetota</taxon>
        <taxon>Actinomycetes</taxon>
        <taxon>Propionibacteriales</taxon>
        <taxon>Nocardioidaceae</taxon>
        <taxon>Nocardioides</taxon>
    </lineage>
</organism>
<comment type="caution">
    <text evidence="2">The sequence shown here is derived from an EMBL/GenBank/DDBJ whole genome shotgun (WGS) entry which is preliminary data.</text>
</comment>
<protein>
    <recommendedName>
        <fullName evidence="4">GDSL-like Lipase/Acylhydrolase family protein</fullName>
    </recommendedName>
</protein>
<accession>A0ABV5KHW2</accession>
<sequence>MSLRRPVRAIAAAAALVLAPLTVVQTTQAPAARADVLPPTAVALGDSFISGEGAGDYLAVTDQSGASQGFPGWDADNANPYFCHRSPHASIAVADLPGITERVNLACSGGQPQDMANPSSARPGGRSVASQIDQLRQVATTHDIDLVLIGLGSNNAHFTFGTVAAECAGRFVGDGYTGWWEVWIDLINWISGTELDQEPCTDDDLATPAQFSAAQADTTAALRQVLDALDEIDPDGQHRVVLQDYVNPLPETYAADYLEEDGRDDERDKYRALVDERYAAGCPADVATLAPAHRFSEGLGALVAGVATTLQAERPGSDIAYLDVQHAFDGARLCENPGSPAGALPTPLRVMDGPTGVKVDSFGPFDKLDIKRVTDTCSDYYQTCQESWHPSAAGHQVLGQCLSAAWTGGAAALTCRRQPDGSVTVG</sequence>
<proteinExistence type="predicted"/>
<evidence type="ECO:0000313" key="3">
    <source>
        <dbReference type="Proteomes" id="UP001589750"/>
    </source>
</evidence>
<feature type="signal peptide" evidence="1">
    <location>
        <begin position="1"/>
        <end position="31"/>
    </location>
</feature>
<reference evidence="2 3" key="1">
    <citation type="submission" date="2024-09" db="EMBL/GenBank/DDBJ databases">
        <authorList>
            <person name="Sun Q."/>
            <person name="Mori K."/>
        </authorList>
    </citation>
    <scope>NUCLEOTIDE SEQUENCE [LARGE SCALE GENOMIC DNA]</scope>
    <source>
        <strain evidence="2 3">JCM 9626</strain>
    </source>
</reference>
<gene>
    <name evidence="2" type="ORF">ACFFRI_20040</name>
</gene>
<name>A0ABV5KHW2_9ACTN</name>
<keyword evidence="3" id="KW-1185">Reference proteome</keyword>
<dbReference type="InterPro" id="IPR036514">
    <property type="entry name" value="SGNH_hydro_sf"/>
</dbReference>
<dbReference type="SUPFAM" id="SSF52266">
    <property type="entry name" value="SGNH hydrolase"/>
    <property type="match status" value="1"/>
</dbReference>
<evidence type="ECO:0000256" key="1">
    <source>
        <dbReference type="SAM" id="SignalP"/>
    </source>
</evidence>
<evidence type="ECO:0000313" key="2">
    <source>
        <dbReference type="EMBL" id="MFB9315350.1"/>
    </source>
</evidence>
<feature type="chain" id="PRO_5047105521" description="GDSL-like Lipase/Acylhydrolase family protein" evidence="1">
    <location>
        <begin position="32"/>
        <end position="426"/>
    </location>
</feature>
<evidence type="ECO:0008006" key="4">
    <source>
        <dbReference type="Google" id="ProtNLM"/>
    </source>
</evidence>